<dbReference type="InterPro" id="IPR016085">
    <property type="entry name" value="Protease_inh_B-barrel_dom"/>
</dbReference>
<dbReference type="RefSeq" id="WP_197311779.1">
    <property type="nucleotide sequence ID" value="NZ_JADZLT010000051.1"/>
</dbReference>
<dbReference type="EMBL" id="JADZLT010000051">
    <property type="protein sequence ID" value="MBH0238690.1"/>
    <property type="molecule type" value="Genomic_DNA"/>
</dbReference>
<keyword evidence="7" id="KW-0449">Lipoprotein</keyword>
<comment type="caution">
    <text evidence="9">The sequence shown here is derived from an EMBL/GenBank/DDBJ whole genome shotgun (WGS) entry which is preliminary data.</text>
</comment>
<dbReference type="Pfam" id="PF02974">
    <property type="entry name" value="Inh"/>
    <property type="match status" value="1"/>
</dbReference>
<sequence>MRLLPLAGLVCVLVLGACGRYSPGPTAQGVPPLTPVPTTSVQAQALPPPVPVEPTVAPIETPVDPVAQQQAALEITRPALVGAWKLASGGENCQLFINLTSWTGGYRANTRGCASDELKSIGAWDLSGKEVVLKDASGSPVATLYANAPQRFSGQTAVGGRGIQFFR</sequence>
<dbReference type="AlphaFoldDB" id="A0A931MZ54"/>
<keyword evidence="10" id="KW-1185">Reference proteome</keyword>
<accession>A0A931MZ54</accession>
<evidence type="ECO:0000256" key="4">
    <source>
        <dbReference type="ARBA" id="ARBA00023136"/>
    </source>
</evidence>
<keyword evidence="5" id="KW-0564">Palmitate</keyword>
<keyword evidence="3" id="KW-0732">Signal</keyword>
<dbReference type="Gene3D" id="2.40.128.10">
    <property type="match status" value="1"/>
</dbReference>
<keyword evidence="4" id="KW-0472">Membrane</keyword>
<organism evidence="9 10">
    <name type="scientific">Methylobrevis albus</name>
    <dbReference type="NCBI Taxonomy" id="2793297"/>
    <lineage>
        <taxon>Bacteria</taxon>
        <taxon>Pseudomonadati</taxon>
        <taxon>Pseudomonadota</taxon>
        <taxon>Alphaproteobacteria</taxon>
        <taxon>Hyphomicrobiales</taxon>
        <taxon>Pleomorphomonadaceae</taxon>
        <taxon>Methylobrevis</taxon>
    </lineage>
</organism>
<evidence type="ECO:0000313" key="9">
    <source>
        <dbReference type="EMBL" id="MBH0238690.1"/>
    </source>
</evidence>
<dbReference type="InterPro" id="IPR010571">
    <property type="entry name" value="OM_lipoprot_Omp19_bac"/>
</dbReference>
<dbReference type="InterPro" id="IPR021140">
    <property type="entry name" value="Inh/Omp19"/>
</dbReference>
<proteinExistence type="inferred from homology"/>
<evidence type="ECO:0000256" key="2">
    <source>
        <dbReference type="ARBA" id="ARBA00007138"/>
    </source>
</evidence>
<comment type="similarity">
    <text evidence="2">Belongs to the rhizobiaceae omp19 lipoprotein family.</text>
</comment>
<dbReference type="PIRSF" id="PIRSF034005">
    <property type="entry name" value="OM_lipoprot_Omp19_bac"/>
    <property type="match status" value="1"/>
</dbReference>
<evidence type="ECO:0000313" key="10">
    <source>
        <dbReference type="Proteomes" id="UP000631694"/>
    </source>
</evidence>
<evidence type="ECO:0000256" key="5">
    <source>
        <dbReference type="ARBA" id="ARBA00023139"/>
    </source>
</evidence>
<dbReference type="GO" id="GO:0004866">
    <property type="term" value="F:endopeptidase inhibitor activity"/>
    <property type="evidence" value="ECO:0007669"/>
    <property type="project" value="InterPro"/>
</dbReference>
<evidence type="ECO:0000256" key="6">
    <source>
        <dbReference type="ARBA" id="ARBA00023237"/>
    </source>
</evidence>
<gene>
    <name evidence="9" type="ORF">I5731_12715</name>
</gene>
<evidence type="ECO:0000259" key="8">
    <source>
        <dbReference type="Pfam" id="PF02974"/>
    </source>
</evidence>
<name>A0A931MZ54_9HYPH</name>
<keyword evidence="6" id="KW-0998">Cell outer membrane</keyword>
<dbReference type="SUPFAM" id="SSF50882">
    <property type="entry name" value="beta-Barrel protease inhibitors"/>
    <property type="match status" value="1"/>
</dbReference>
<evidence type="ECO:0000256" key="3">
    <source>
        <dbReference type="ARBA" id="ARBA00022729"/>
    </source>
</evidence>
<reference evidence="9" key="1">
    <citation type="submission" date="2020-12" db="EMBL/GenBank/DDBJ databases">
        <title>Methylobrevis albus sp. nov., isolated from fresh water lack sediment.</title>
        <authorList>
            <person name="Zou Q."/>
        </authorList>
    </citation>
    <scope>NUCLEOTIDE SEQUENCE</scope>
    <source>
        <strain evidence="9">L22</strain>
    </source>
</reference>
<feature type="domain" description="Alkaline proteinase inhibitor/ Outer membrane lipoprotein Omp19" evidence="8">
    <location>
        <begin position="75"/>
        <end position="159"/>
    </location>
</feature>
<dbReference type="GO" id="GO:0009279">
    <property type="term" value="C:cell outer membrane"/>
    <property type="evidence" value="ECO:0007669"/>
    <property type="project" value="UniProtKB-SubCell"/>
</dbReference>
<dbReference type="Proteomes" id="UP000631694">
    <property type="component" value="Unassembled WGS sequence"/>
</dbReference>
<evidence type="ECO:0000256" key="7">
    <source>
        <dbReference type="ARBA" id="ARBA00023288"/>
    </source>
</evidence>
<comment type="subcellular location">
    <subcellularLocation>
        <location evidence="1">Cell outer membrane</location>
        <topology evidence="1">Lipid-anchor</topology>
    </subcellularLocation>
</comment>
<evidence type="ECO:0000256" key="1">
    <source>
        <dbReference type="ARBA" id="ARBA00004459"/>
    </source>
</evidence>
<dbReference type="PROSITE" id="PS51257">
    <property type="entry name" value="PROKAR_LIPOPROTEIN"/>
    <property type="match status" value="1"/>
</dbReference>
<protein>
    <submittedName>
        <fullName evidence="9">Protease inhibitor Inh/omp19 family protein</fullName>
    </submittedName>
</protein>